<proteinExistence type="predicted"/>
<reference evidence="1 2" key="1">
    <citation type="submission" date="2016-12" db="EMBL/GenBank/DDBJ databases">
        <title>Draft genome of Tersicoccus phoenicis 1P05MA.</title>
        <authorList>
            <person name="Nakajima Y."/>
            <person name="Yoshizawa S."/>
            <person name="Nakamura K."/>
            <person name="Ogura Y."/>
            <person name="Hayashi T."/>
            <person name="Kogure K."/>
        </authorList>
    </citation>
    <scope>NUCLEOTIDE SEQUENCE [LARGE SCALE GENOMIC DNA]</scope>
    <source>
        <strain evidence="1 2">1p05MA</strain>
    </source>
</reference>
<evidence type="ECO:0000313" key="1">
    <source>
        <dbReference type="EMBL" id="OMH23612.1"/>
    </source>
</evidence>
<comment type="caution">
    <text evidence="1">The sequence shown here is derived from an EMBL/GenBank/DDBJ whole genome shotgun (WGS) entry which is preliminary data.</text>
</comment>
<name>A0A1R1L7T7_9MICC</name>
<accession>A0A1R1L7T7</accession>
<dbReference type="RefSeq" id="WP_076704870.1">
    <property type="nucleotide sequence ID" value="NZ_MRDE01000072.1"/>
</dbReference>
<keyword evidence="2" id="KW-1185">Reference proteome</keyword>
<dbReference type="SUPFAM" id="SSF53474">
    <property type="entry name" value="alpha/beta-Hydrolases"/>
    <property type="match status" value="1"/>
</dbReference>
<dbReference type="Proteomes" id="UP000187085">
    <property type="component" value="Unassembled WGS sequence"/>
</dbReference>
<evidence type="ECO:0008006" key="3">
    <source>
        <dbReference type="Google" id="ProtNLM"/>
    </source>
</evidence>
<dbReference type="STRING" id="554083.BKD30_11965"/>
<protein>
    <recommendedName>
        <fullName evidence="3">Alpha/beta hydrolase</fullName>
    </recommendedName>
</protein>
<organism evidence="1 2">
    <name type="scientific">Tersicoccus phoenicis</name>
    <dbReference type="NCBI Taxonomy" id="554083"/>
    <lineage>
        <taxon>Bacteria</taxon>
        <taxon>Bacillati</taxon>
        <taxon>Actinomycetota</taxon>
        <taxon>Actinomycetes</taxon>
        <taxon>Micrococcales</taxon>
        <taxon>Micrococcaceae</taxon>
        <taxon>Tersicoccus</taxon>
    </lineage>
</organism>
<evidence type="ECO:0000313" key="2">
    <source>
        <dbReference type="Proteomes" id="UP000187085"/>
    </source>
</evidence>
<dbReference type="InterPro" id="IPR029058">
    <property type="entry name" value="AB_hydrolase_fold"/>
</dbReference>
<gene>
    <name evidence="1" type="ORF">BKD30_11965</name>
</gene>
<sequence>MDGLPDLTRAAQQLRFISRMRTTSRRTFLRTAAVGAVLAADLGITGWIAHERSTHTVQGVGAPDADALHPDTSWLVLPGFKLSWEESQWVLSSLAPSMVKWGRLAWAGYSNEGLEIAALTRAVLGYVSERGITRMLLYGHSFGGMVAVQLAVRLRRAGLEVPLIVLDSTPHSRVDVLNSRWFDGLVYSYELGYAIPSTVRAAMELGERVANKNERTWQQIADQTAAQLSPLAPSNTLIQSESAYIYNFEVGVFARDLGSTRVGYLGNAADDTVDSVNAAAGWADSLPRNFVPPLISTAGARPPHASPQWNPLLYQQALDRLSWQCLPVPRAVGAVLPPRP</sequence>
<dbReference type="AlphaFoldDB" id="A0A1R1L7T7"/>
<dbReference type="OrthoDB" id="4904358at2"/>
<dbReference type="EMBL" id="MRDE01000072">
    <property type="protein sequence ID" value="OMH23612.1"/>
    <property type="molecule type" value="Genomic_DNA"/>
</dbReference>
<dbReference type="Gene3D" id="3.40.50.1820">
    <property type="entry name" value="alpha/beta hydrolase"/>
    <property type="match status" value="1"/>
</dbReference>